<dbReference type="Pfam" id="PF00557">
    <property type="entry name" value="Peptidase_M24"/>
    <property type="match status" value="1"/>
</dbReference>
<name>A0A382KCI8_9ZZZZ</name>
<dbReference type="PANTHER" id="PTHR46112:SF2">
    <property type="entry name" value="XAA-PRO AMINOPEPTIDASE P-RELATED"/>
    <property type="match status" value="1"/>
</dbReference>
<feature type="non-terminal residue" evidence="2">
    <location>
        <position position="259"/>
    </location>
</feature>
<organism evidence="2">
    <name type="scientific">marine metagenome</name>
    <dbReference type="NCBI Taxonomy" id="408172"/>
    <lineage>
        <taxon>unclassified sequences</taxon>
        <taxon>metagenomes</taxon>
        <taxon>ecological metagenomes</taxon>
    </lineage>
</organism>
<dbReference type="SUPFAM" id="SSF53092">
    <property type="entry name" value="Creatinase/prolidase N-terminal domain"/>
    <property type="match status" value="1"/>
</dbReference>
<dbReference type="Gene3D" id="3.40.350.10">
    <property type="entry name" value="Creatinase/prolidase N-terminal domain"/>
    <property type="match status" value="1"/>
</dbReference>
<accession>A0A382KCI8</accession>
<feature type="domain" description="Peptidase M24" evidence="1">
    <location>
        <begin position="120"/>
        <end position="258"/>
    </location>
</feature>
<proteinExistence type="predicted"/>
<dbReference type="AlphaFoldDB" id="A0A382KCI8"/>
<dbReference type="InterPro" id="IPR036005">
    <property type="entry name" value="Creatinase/aminopeptidase-like"/>
</dbReference>
<dbReference type="Gene3D" id="3.90.230.10">
    <property type="entry name" value="Creatinase/methionine aminopeptidase superfamily"/>
    <property type="match status" value="1"/>
</dbReference>
<gene>
    <name evidence="2" type="ORF">METZ01_LOCUS275044</name>
</gene>
<sequence length="259" mass="28685">MFWLTGYQTIGYFTFQALLIESNHRVTLVSRIVNKPLASNNPMIDIFFPISDTEIGIETLTNVLNRKLGESYQIGIETNSSNISVDDYRFLLAHANTEVIPWNYGYQEFRRKKSADQIKWMKQAGHAAVRGLEAAVDAIQVGASENDIAAAMHHGSISAGSEYLGHPPLVVSGPRTALCFAMWKRRVIEPQDVVLLESAGCINRYHAMVATSVVVGRASPVQRESAQVIIEVLETAIKAIRPGVRSKDIDAACRKVTER</sequence>
<evidence type="ECO:0000313" key="2">
    <source>
        <dbReference type="EMBL" id="SVC22190.1"/>
    </source>
</evidence>
<protein>
    <recommendedName>
        <fullName evidence="1">Peptidase M24 domain-containing protein</fullName>
    </recommendedName>
</protein>
<dbReference type="InterPro" id="IPR000994">
    <property type="entry name" value="Pept_M24"/>
</dbReference>
<evidence type="ECO:0000259" key="1">
    <source>
        <dbReference type="Pfam" id="PF00557"/>
    </source>
</evidence>
<dbReference type="PANTHER" id="PTHR46112">
    <property type="entry name" value="AMINOPEPTIDASE"/>
    <property type="match status" value="1"/>
</dbReference>
<dbReference type="EMBL" id="UINC01079816">
    <property type="protein sequence ID" value="SVC22190.1"/>
    <property type="molecule type" value="Genomic_DNA"/>
</dbReference>
<dbReference type="InterPro" id="IPR050659">
    <property type="entry name" value="Peptidase_M24B"/>
</dbReference>
<dbReference type="InterPro" id="IPR029149">
    <property type="entry name" value="Creatin/AminoP/Spt16_N"/>
</dbReference>
<dbReference type="CDD" id="cd01066">
    <property type="entry name" value="APP_MetAP"/>
    <property type="match status" value="1"/>
</dbReference>
<dbReference type="SUPFAM" id="SSF55920">
    <property type="entry name" value="Creatinase/aminopeptidase"/>
    <property type="match status" value="1"/>
</dbReference>
<reference evidence="2" key="1">
    <citation type="submission" date="2018-05" db="EMBL/GenBank/DDBJ databases">
        <authorList>
            <person name="Lanie J.A."/>
            <person name="Ng W.-L."/>
            <person name="Kazmierczak K.M."/>
            <person name="Andrzejewski T.M."/>
            <person name="Davidsen T.M."/>
            <person name="Wayne K.J."/>
            <person name="Tettelin H."/>
            <person name="Glass J.I."/>
            <person name="Rusch D."/>
            <person name="Podicherti R."/>
            <person name="Tsui H.-C.T."/>
            <person name="Winkler M.E."/>
        </authorList>
    </citation>
    <scope>NUCLEOTIDE SEQUENCE</scope>
</reference>